<gene>
    <name evidence="2" type="ORF">FNV43_RR23794</name>
</gene>
<evidence type="ECO:0000313" key="2">
    <source>
        <dbReference type="EMBL" id="KAF3432692.1"/>
    </source>
</evidence>
<dbReference type="OrthoDB" id="938602at2759"/>
<sequence length="391" mass="44568">MADAIFDVGDEVEVAMTDQNKRTMMFPAIIFGKGSKDNAFLVEYKAVNANRNGRRSSGSKRKNNNGLLREEVDAMLLRPVPPQENDNLAFQFGDKVDVRSDEGWRYGVVVEVLKPSKFGVHFQFSKQYVEVELSELRLHRDWINGAWVPPLLLLEQDVLTAIREEIPSKKVNQSEWKIVEDVLTAIKEDNLSKKVELSEGTILEDVSVAVEEENGSKKVELTEGILVEDISAAIEEERPSKKMKLRKGTLVEVRSDEDGLKGAWFAAKIVEAVGKDKFLIQHKDLRTDDDREFLMEEVDLQNIRPDPPERVALDAFTVREKVEARYNDAWWEGEIHKVLRGGRYRVYFEGTEDQMDFGHDLLRPRQDWIDGEWVSASEGEVSNIVDTSSGN</sequence>
<dbReference type="SMART" id="SM00743">
    <property type="entry name" value="Agenet"/>
    <property type="match status" value="4"/>
</dbReference>
<feature type="domain" description="Agenet" evidence="1">
    <location>
        <begin position="243"/>
        <end position="311"/>
    </location>
</feature>
<dbReference type="EMBL" id="VOIH02000011">
    <property type="protein sequence ID" value="KAF3432692.1"/>
    <property type="molecule type" value="Genomic_DNA"/>
</dbReference>
<name>A0A8K0DKB7_9ROSA</name>
<comment type="caution">
    <text evidence="2">The sequence shown here is derived from an EMBL/GenBank/DDBJ whole genome shotgun (WGS) entry which is preliminary data.</text>
</comment>
<organism evidence="2 3">
    <name type="scientific">Rhamnella rubrinervis</name>
    <dbReference type="NCBI Taxonomy" id="2594499"/>
    <lineage>
        <taxon>Eukaryota</taxon>
        <taxon>Viridiplantae</taxon>
        <taxon>Streptophyta</taxon>
        <taxon>Embryophyta</taxon>
        <taxon>Tracheophyta</taxon>
        <taxon>Spermatophyta</taxon>
        <taxon>Magnoliopsida</taxon>
        <taxon>eudicotyledons</taxon>
        <taxon>Gunneridae</taxon>
        <taxon>Pentapetalae</taxon>
        <taxon>rosids</taxon>
        <taxon>fabids</taxon>
        <taxon>Rosales</taxon>
        <taxon>Rhamnaceae</taxon>
        <taxon>rhamnoid group</taxon>
        <taxon>Rhamneae</taxon>
        <taxon>Rhamnella</taxon>
    </lineage>
</organism>
<dbReference type="InterPro" id="IPR008395">
    <property type="entry name" value="Agenet-like_dom"/>
</dbReference>
<dbReference type="AlphaFoldDB" id="A0A8K0DKB7"/>
<feature type="domain" description="Agenet" evidence="1">
    <location>
        <begin position="88"/>
        <end position="144"/>
    </location>
</feature>
<dbReference type="CDD" id="cd20405">
    <property type="entry name" value="Tudor_Agenet_AtDUF_rpt1_3"/>
    <property type="match status" value="1"/>
</dbReference>
<proteinExistence type="predicted"/>
<feature type="domain" description="Agenet" evidence="1">
    <location>
        <begin position="4"/>
        <end position="85"/>
    </location>
</feature>
<dbReference type="Pfam" id="PF05641">
    <property type="entry name" value="Agenet"/>
    <property type="match status" value="3"/>
</dbReference>
<protein>
    <recommendedName>
        <fullName evidence="1">Agenet domain-containing protein</fullName>
    </recommendedName>
</protein>
<dbReference type="CDD" id="cd20406">
    <property type="entry name" value="Tudor_Agenet_AtDUF_rpt2_4"/>
    <property type="match status" value="1"/>
</dbReference>
<reference evidence="2" key="1">
    <citation type="submission" date="2020-03" db="EMBL/GenBank/DDBJ databases">
        <title>A high-quality chromosome-level genome assembly of a woody plant with both climbing and erect habits, Rhamnella rubrinervis.</title>
        <authorList>
            <person name="Lu Z."/>
            <person name="Yang Y."/>
            <person name="Zhu X."/>
            <person name="Sun Y."/>
        </authorList>
    </citation>
    <scope>NUCLEOTIDE SEQUENCE</scope>
    <source>
        <strain evidence="2">BYM</strain>
        <tissue evidence="2">Leaf</tissue>
    </source>
</reference>
<dbReference type="PANTHER" id="PTHR31917">
    <property type="entry name" value="AGENET DOMAIN-CONTAINING PROTEIN-RELATED"/>
    <property type="match status" value="1"/>
</dbReference>
<keyword evidence="3" id="KW-1185">Reference proteome</keyword>
<accession>A0A8K0DKB7</accession>
<dbReference type="PANTHER" id="PTHR31917:SF80">
    <property type="entry name" value="AGENET DOMAIN-CONTAINING PROTEIN-RELATED"/>
    <property type="match status" value="1"/>
</dbReference>
<feature type="domain" description="Agenet" evidence="1">
    <location>
        <begin position="314"/>
        <end position="370"/>
    </location>
</feature>
<evidence type="ECO:0000313" key="3">
    <source>
        <dbReference type="Proteomes" id="UP000796880"/>
    </source>
</evidence>
<evidence type="ECO:0000259" key="1">
    <source>
        <dbReference type="SMART" id="SM00743"/>
    </source>
</evidence>
<dbReference type="Proteomes" id="UP000796880">
    <property type="component" value="Unassembled WGS sequence"/>
</dbReference>
<dbReference type="InterPro" id="IPR014002">
    <property type="entry name" value="Agenet_dom_plant"/>
</dbReference>